<dbReference type="Gene3D" id="2.60.120.560">
    <property type="entry name" value="Exo-inulinase, domain 1"/>
    <property type="match status" value="1"/>
</dbReference>
<evidence type="ECO:0000256" key="4">
    <source>
        <dbReference type="ARBA" id="ARBA00022837"/>
    </source>
</evidence>
<dbReference type="OrthoDB" id="9770482at2"/>
<dbReference type="PROSITE" id="PS00149">
    <property type="entry name" value="SULFATASE_2"/>
    <property type="match status" value="1"/>
</dbReference>
<dbReference type="AlphaFoldDB" id="A0A1T4YUU3"/>
<dbReference type="GO" id="GO:0046872">
    <property type="term" value="F:metal ion binding"/>
    <property type="evidence" value="ECO:0007669"/>
    <property type="project" value="UniProtKB-KW"/>
</dbReference>
<comment type="similarity">
    <text evidence="1">Belongs to the sulfatase family.</text>
</comment>
<dbReference type="SUPFAM" id="SSF53649">
    <property type="entry name" value="Alkaline phosphatase-like"/>
    <property type="match status" value="1"/>
</dbReference>
<dbReference type="EMBL" id="FUYE01000018">
    <property type="protein sequence ID" value="SKB05476.1"/>
    <property type="molecule type" value="Genomic_DNA"/>
</dbReference>
<dbReference type="CDD" id="cd16143">
    <property type="entry name" value="ARS_like"/>
    <property type="match status" value="1"/>
</dbReference>
<keyword evidence="5" id="KW-0732">Signal</keyword>
<accession>A0A1T4YUU3</accession>
<name>A0A1T4YUU3_9BACT</name>
<dbReference type="Pfam" id="PF00884">
    <property type="entry name" value="Sulfatase"/>
    <property type="match status" value="1"/>
</dbReference>
<evidence type="ECO:0000313" key="7">
    <source>
        <dbReference type="EMBL" id="SKB05476.1"/>
    </source>
</evidence>
<dbReference type="InterPro" id="IPR017850">
    <property type="entry name" value="Alkaline_phosphatase_core_sf"/>
</dbReference>
<feature type="signal peptide" evidence="5">
    <location>
        <begin position="1"/>
        <end position="17"/>
    </location>
</feature>
<dbReference type="Gene3D" id="3.30.1120.10">
    <property type="match status" value="1"/>
</dbReference>
<evidence type="ECO:0000259" key="6">
    <source>
        <dbReference type="Pfam" id="PF00884"/>
    </source>
</evidence>
<dbReference type="RefSeq" id="WP_078815429.1">
    <property type="nucleotide sequence ID" value="NZ_FUYE01000018.1"/>
</dbReference>
<evidence type="ECO:0000256" key="2">
    <source>
        <dbReference type="ARBA" id="ARBA00022723"/>
    </source>
</evidence>
<evidence type="ECO:0000256" key="3">
    <source>
        <dbReference type="ARBA" id="ARBA00022801"/>
    </source>
</evidence>
<feature type="domain" description="Sulfatase N-terminal" evidence="6">
    <location>
        <begin position="21"/>
        <end position="390"/>
    </location>
</feature>
<dbReference type="InterPro" id="IPR050738">
    <property type="entry name" value="Sulfatase"/>
</dbReference>
<proteinExistence type="inferred from homology"/>
<evidence type="ECO:0000256" key="5">
    <source>
        <dbReference type="SAM" id="SignalP"/>
    </source>
</evidence>
<evidence type="ECO:0000313" key="8">
    <source>
        <dbReference type="Proteomes" id="UP000190774"/>
    </source>
</evidence>
<dbReference type="InterPro" id="IPR024607">
    <property type="entry name" value="Sulfatase_CS"/>
</dbReference>
<dbReference type="PANTHER" id="PTHR42693:SF53">
    <property type="entry name" value="ENDO-4-O-SULFATASE"/>
    <property type="match status" value="1"/>
</dbReference>
<keyword evidence="3" id="KW-0378">Hydrolase</keyword>
<feature type="chain" id="PRO_5011961933" evidence="5">
    <location>
        <begin position="18"/>
        <end position="692"/>
    </location>
</feature>
<evidence type="ECO:0000256" key="1">
    <source>
        <dbReference type="ARBA" id="ARBA00008779"/>
    </source>
</evidence>
<keyword evidence="4" id="KW-0106">Calcium</keyword>
<gene>
    <name evidence="7" type="ORF">SAMN02745166_04281</name>
</gene>
<dbReference type="Gene3D" id="3.40.720.10">
    <property type="entry name" value="Alkaline Phosphatase, subunit A"/>
    <property type="match status" value="1"/>
</dbReference>
<protein>
    <submittedName>
        <fullName evidence="7">Arylsulfatase A</fullName>
    </submittedName>
</protein>
<keyword evidence="2" id="KW-0479">Metal-binding</keyword>
<dbReference type="GO" id="GO:0004065">
    <property type="term" value="F:arylsulfatase activity"/>
    <property type="evidence" value="ECO:0007669"/>
    <property type="project" value="TreeGrafter"/>
</dbReference>
<dbReference type="Proteomes" id="UP000190774">
    <property type="component" value="Unassembled WGS sequence"/>
</dbReference>
<dbReference type="PANTHER" id="PTHR42693">
    <property type="entry name" value="ARYLSULFATASE FAMILY MEMBER"/>
    <property type="match status" value="1"/>
</dbReference>
<sequence>MKSLLTLLSLFCLTAFAADRPNIVVILSDDYGYGSVGCYGADGKLIQTPNLDRLAKEGRRFTDANTTSSVCSPTRYSLITGRYCWRTSEKHGVLGTFSPLHIETTRLNMASLLKKHGYNTAAIGKWHLGYGKADDSPVWKTDYAAELSPGPLDIGFDYHFGVPANHGDLTGIYVENRFVYGLRDGKIPAGMKISGPDRDNPNFKATYTAEDTESGRVQTLDLDAPRRINEKVMPYLTEKSADWIRQQSKDTPFFLYYTPVAVHNPVTPDKDIAGTSKAGPYGDWIHELDRSVGGILAALDEKGLTDNTLVIFTADNGGVFRPERDMPQTDAYKAGLKVNGILRGGKHTVWQGGFTVPFIARWPGHVPAGTVCKEMVSLADILATTAALVGEKLPAAGTAAEDSYNILPALLGQEAKPARSDMIVHSSDGIYAIRKGPWKWIEGVPAQGIRRKQSEEFKPQLYNVQEDPSETKEVSAEHPEVVKELSALLVRYRDGGYSREMPPILEKPQPKIAELPAVSGEAVLTESLAEVPGKPWTTGRGVWKSKDGAVWGTQKGAKDAGATLRVPISVKEGTLDYQIQFQGADRHSMRIEAGADKRSFRVEISPTHVGLTKNPEPGQDKTQTEPLARKAIELQPDLWYPVRITFKGDTVTVQVNDTVISGTHALLGEEKKALNFLVFGDGLGFKNVKLVK</sequence>
<dbReference type="PROSITE" id="PS00523">
    <property type="entry name" value="SULFATASE_1"/>
    <property type="match status" value="1"/>
</dbReference>
<reference evidence="8" key="1">
    <citation type="submission" date="2017-02" db="EMBL/GenBank/DDBJ databases">
        <authorList>
            <person name="Varghese N."/>
            <person name="Submissions S."/>
        </authorList>
    </citation>
    <scope>NUCLEOTIDE SEQUENCE [LARGE SCALE GENOMIC DNA]</scope>
    <source>
        <strain evidence="8">ATCC 700200</strain>
    </source>
</reference>
<dbReference type="InterPro" id="IPR000917">
    <property type="entry name" value="Sulfatase_N"/>
</dbReference>
<organism evidence="7 8">
    <name type="scientific">Prosthecobacter debontii</name>
    <dbReference type="NCBI Taxonomy" id="48467"/>
    <lineage>
        <taxon>Bacteria</taxon>
        <taxon>Pseudomonadati</taxon>
        <taxon>Verrucomicrobiota</taxon>
        <taxon>Verrucomicrobiia</taxon>
        <taxon>Verrucomicrobiales</taxon>
        <taxon>Verrucomicrobiaceae</taxon>
        <taxon>Prosthecobacter</taxon>
    </lineage>
</organism>
<keyword evidence="8" id="KW-1185">Reference proteome</keyword>